<name>A0AAI9TFT1_PENTH</name>
<keyword evidence="2" id="KW-1185">Reference proteome</keyword>
<comment type="caution">
    <text evidence="1">The sequence shown here is derived from an EMBL/GenBank/DDBJ whole genome shotgun (WGS) entry which is preliminary data.</text>
</comment>
<organism evidence="1 2">
    <name type="scientific">Penicillium thymicola</name>
    <dbReference type="NCBI Taxonomy" id="293382"/>
    <lineage>
        <taxon>Eukaryota</taxon>
        <taxon>Fungi</taxon>
        <taxon>Dikarya</taxon>
        <taxon>Ascomycota</taxon>
        <taxon>Pezizomycotina</taxon>
        <taxon>Eurotiomycetes</taxon>
        <taxon>Eurotiomycetidae</taxon>
        <taxon>Eurotiales</taxon>
        <taxon>Aspergillaceae</taxon>
        <taxon>Penicillium</taxon>
    </lineage>
</organism>
<reference evidence="1" key="2">
    <citation type="journal article" date="2016" name="Fungal Biol.">
        <title>Ochratoxin A production by Penicillium thymicola.</title>
        <authorList>
            <person name="Nguyen H.D.T."/>
            <person name="McMullin D.R."/>
            <person name="Ponomareva E."/>
            <person name="Riley R."/>
            <person name="Pomraning K.R."/>
            <person name="Baker S.E."/>
            <person name="Seifert K.A."/>
        </authorList>
    </citation>
    <scope>NUCLEOTIDE SEQUENCE</scope>
    <source>
        <strain evidence="1">DAOM 180753</strain>
    </source>
</reference>
<evidence type="ECO:0000313" key="2">
    <source>
        <dbReference type="Proteomes" id="UP001227192"/>
    </source>
</evidence>
<gene>
    <name evidence="1" type="ORF">VN97_g6965</name>
</gene>
<dbReference type="AlphaFoldDB" id="A0AAI9TFT1"/>
<protein>
    <submittedName>
        <fullName evidence="1">Uncharacterized protein</fullName>
    </submittedName>
</protein>
<dbReference type="Proteomes" id="UP001227192">
    <property type="component" value="Unassembled WGS sequence"/>
</dbReference>
<accession>A0AAI9TFT1</accession>
<evidence type="ECO:0000313" key="1">
    <source>
        <dbReference type="EMBL" id="KAJ9486377.1"/>
    </source>
</evidence>
<sequence>MGGGTILYERQGVNLNYVFMCTDWGSSLQGWDEILAWDTRNETSYEETLHVAIASNCAYYDLFYDLCLMLLCLAIWARIVSDIGDGNGMGWSRAFRLDELAFSCFQMFYFSPQPLVPGSLSLDSAYDSQGSLSLSDFVLSPQVGGCNANRRDEERTM</sequence>
<proteinExistence type="predicted"/>
<reference evidence="1" key="1">
    <citation type="submission" date="2015-06" db="EMBL/GenBank/DDBJ databases">
        <authorList>
            <person name="Nguyen H."/>
        </authorList>
    </citation>
    <scope>NUCLEOTIDE SEQUENCE</scope>
    <source>
        <strain evidence="1">DAOM 180753</strain>
    </source>
</reference>
<dbReference type="EMBL" id="LACB01000212">
    <property type="protein sequence ID" value="KAJ9486377.1"/>
    <property type="molecule type" value="Genomic_DNA"/>
</dbReference>